<dbReference type="OrthoDB" id="531718at2"/>
<dbReference type="SUPFAM" id="SSF63829">
    <property type="entry name" value="Calcium-dependent phosphotriesterase"/>
    <property type="match status" value="1"/>
</dbReference>
<dbReference type="AlphaFoldDB" id="A0A4R7D8H6"/>
<dbReference type="EMBL" id="SNZV01000001">
    <property type="protein sequence ID" value="TDS17310.1"/>
    <property type="molecule type" value="Genomic_DNA"/>
</dbReference>
<dbReference type="Pfam" id="PF14339">
    <property type="entry name" value="DUF4394"/>
    <property type="match status" value="2"/>
</dbReference>
<evidence type="ECO:0000256" key="1">
    <source>
        <dbReference type="SAM" id="SignalP"/>
    </source>
</evidence>
<organism evidence="3 4">
    <name type="scientific">Sphingobacterium paludis</name>
    <dbReference type="NCBI Taxonomy" id="1476465"/>
    <lineage>
        <taxon>Bacteria</taxon>
        <taxon>Pseudomonadati</taxon>
        <taxon>Bacteroidota</taxon>
        <taxon>Sphingobacteriia</taxon>
        <taxon>Sphingobacteriales</taxon>
        <taxon>Sphingobacteriaceae</taxon>
        <taxon>Sphingobacterium</taxon>
    </lineage>
</organism>
<dbReference type="RefSeq" id="WP_133638451.1">
    <property type="nucleotide sequence ID" value="NZ_SNZV01000001.1"/>
</dbReference>
<accession>A0A4R7D8H6</accession>
<evidence type="ECO:0000313" key="3">
    <source>
        <dbReference type="EMBL" id="TDS17310.1"/>
    </source>
</evidence>
<evidence type="ECO:0000259" key="2">
    <source>
        <dbReference type="Pfam" id="PF14339"/>
    </source>
</evidence>
<keyword evidence="4" id="KW-1185">Reference proteome</keyword>
<reference evidence="3 4" key="1">
    <citation type="submission" date="2019-03" db="EMBL/GenBank/DDBJ databases">
        <title>Genomic Encyclopedia of Type Strains, Phase III (KMG-III): the genomes of soil and plant-associated and newly described type strains.</title>
        <authorList>
            <person name="Whitman W."/>
        </authorList>
    </citation>
    <scope>NUCLEOTIDE SEQUENCE [LARGE SCALE GENOMIC DNA]</scope>
    <source>
        <strain evidence="3 4">CGMCC 1.12801</strain>
    </source>
</reference>
<dbReference type="InterPro" id="IPR011044">
    <property type="entry name" value="Quino_amine_DH_bsu"/>
</dbReference>
<evidence type="ECO:0000313" key="4">
    <source>
        <dbReference type="Proteomes" id="UP000294752"/>
    </source>
</evidence>
<name>A0A4R7D8H6_9SPHI</name>
<gene>
    <name evidence="3" type="ORF">B0I21_101174</name>
</gene>
<protein>
    <submittedName>
        <fullName evidence="3">Uncharacterized protein DUF4394</fullName>
    </submittedName>
</protein>
<feature type="domain" description="DUF4394" evidence="2">
    <location>
        <begin position="286"/>
        <end position="494"/>
    </location>
</feature>
<keyword evidence="1" id="KW-0732">Signal</keyword>
<feature type="domain" description="DUF4394" evidence="2">
    <location>
        <begin position="50"/>
        <end position="268"/>
    </location>
</feature>
<dbReference type="PROSITE" id="PS51257">
    <property type="entry name" value="PROKAR_LIPOPROTEIN"/>
    <property type="match status" value="1"/>
</dbReference>
<comment type="caution">
    <text evidence="3">The sequence shown here is derived from an EMBL/GenBank/DDBJ whole genome shotgun (WGS) entry which is preliminary data.</text>
</comment>
<dbReference type="SUPFAM" id="SSF50969">
    <property type="entry name" value="YVTN repeat-like/Quinoprotein amine dehydrogenase"/>
    <property type="match status" value="1"/>
</dbReference>
<feature type="chain" id="PRO_5020501897" evidence="1">
    <location>
        <begin position="26"/>
        <end position="504"/>
    </location>
</feature>
<dbReference type="InterPro" id="IPR025507">
    <property type="entry name" value="DUF4394"/>
</dbReference>
<proteinExistence type="predicted"/>
<feature type="signal peptide" evidence="1">
    <location>
        <begin position="1"/>
        <end position="25"/>
    </location>
</feature>
<dbReference type="Proteomes" id="UP000294752">
    <property type="component" value="Unassembled WGS sequence"/>
</dbReference>
<sequence>MNVRRTFTKLMLAVFAVALVSSCKDDNGMNDGDMQGPDLMVYGLTNNNELVAFNANRPGNMESTIMITGLGSGEKLMSIDFRPATGELYALSSASKLYRVHTESAVAQVVGSASFAPAIEGAIASIDFNPTVDRIRLVSNTGQNLRLHPETGALAAEDGDISHSSPVSITGVAYTNSVAGASSTTLYDIDATSGMLFKQDPPNDGKLVEVGSLGMPVTGQVAFDISPDNQAALIAARSGNTNALYMLNLDNGKASRIGNLALELMDIAIPTHPVAYAVDASNNLHIMNPEKDGSVTKAIEGLTSGEAILGIDFRPATGQLYALGSTNRIYTINLSSGAAARIGTVPIIPSLSGTSFGFDFNPAVDLIRIVSNTGQNLRVNPTTGMIAGVDGNLKPGSPAVSAAAYTNNVAGTSTTTLLVMDHVAGKLYTQAPPNDGQLTEIGALGVALTASNGFDIGSKSGNAYMIGTTGSTTKLYQVNTSTGAATALRDIPVAVTGFSIGLGF</sequence>